<dbReference type="InterPro" id="IPR050103">
    <property type="entry name" value="Class-III_PLP-dep_AT"/>
</dbReference>
<dbReference type="InterPro" id="IPR005814">
    <property type="entry name" value="Aminotrans_3"/>
</dbReference>
<dbReference type="PANTHER" id="PTHR11986:SF79">
    <property type="entry name" value="ACETYLORNITHINE AMINOTRANSFERASE, MITOCHONDRIAL"/>
    <property type="match status" value="1"/>
</dbReference>
<reference evidence="5" key="1">
    <citation type="submission" date="2009-10" db="EMBL/GenBank/DDBJ databases">
        <title>Diversity of trophic interactions inside an arsenic-rich microbial ecosystem.</title>
        <authorList>
            <person name="Bertin P.N."/>
            <person name="Heinrich-Salmeron A."/>
            <person name="Pelletier E."/>
            <person name="Goulhen-Chollet F."/>
            <person name="Arsene-Ploetze F."/>
            <person name="Gallien S."/>
            <person name="Calteau A."/>
            <person name="Vallenet D."/>
            <person name="Casiot C."/>
            <person name="Chane-Woon-Ming B."/>
            <person name="Giloteaux L."/>
            <person name="Barakat M."/>
            <person name="Bonnefoy V."/>
            <person name="Bruneel O."/>
            <person name="Chandler M."/>
            <person name="Cleiss J."/>
            <person name="Duran R."/>
            <person name="Elbaz-Poulichet F."/>
            <person name="Fonknechten N."/>
            <person name="Lauga B."/>
            <person name="Mornico D."/>
            <person name="Ortet P."/>
            <person name="Schaeffer C."/>
            <person name="Siguier P."/>
            <person name="Alexander Thil Smith A."/>
            <person name="Van Dorsselaer A."/>
            <person name="Weissenbach J."/>
            <person name="Medigue C."/>
            <person name="Le Paslier D."/>
        </authorList>
    </citation>
    <scope>NUCLEOTIDE SEQUENCE</scope>
</reference>
<dbReference type="SUPFAM" id="SSF53383">
    <property type="entry name" value="PLP-dependent transferases"/>
    <property type="match status" value="1"/>
</dbReference>
<comment type="caution">
    <text evidence="5">The sequence shown here is derived from an EMBL/GenBank/DDBJ whole genome shotgun (WGS) entry which is preliminary data.</text>
</comment>
<keyword evidence="2 5" id="KW-0032">Aminotransferase</keyword>
<protein>
    <submittedName>
        <fullName evidence="5">Putrescine:2-oxoglutaric acid aminotransferase, PLP-dependent</fullName>
        <ecNumber evidence="5">2.6.1.29</ecNumber>
    </submittedName>
</protein>
<evidence type="ECO:0000256" key="4">
    <source>
        <dbReference type="ARBA" id="ARBA00022898"/>
    </source>
</evidence>
<sequence length="428" mass="45245">MIENRDDLYGAANAAALSDEVFENYRRYVNPPLARVMKLSGSPIEVRAEGSTIWDQNGKAYLDFAGGYGVFTLGHRHPRVLAAVREQLDRIALSGKTMFNVLLGRASKRLAQLAPGDLEISFWCNSGTEAVEGAIKLARVATGRKKIVATHDAYHGKTIGALSASGREAFQMPFRPLLADVAHVPFGDAEVLDAALADAAAFIVEPVQGEGGVNVPPAGYLRAVRAACDRTGALFIADEVQTGFGRCGYRFGCDRDGVVPDLMTLAKGLSGGVVPVGAYIARSPVWMRAYGKAPLIHTSTFGGSELACAAALAAMEVLESEGLAENARARGEQLLAGCAAIAAEFPQVVAQVRGLGLLVGVELRSEGYGGWIIPEMLKHGVTAAWTLNQQRVIRLEPPLVVTPEEIERALAALRAGVAAALGNLGSLE</sequence>
<dbReference type="PROSITE" id="PS00600">
    <property type="entry name" value="AA_TRANSFER_CLASS_3"/>
    <property type="match status" value="1"/>
</dbReference>
<dbReference type="InterPro" id="IPR049704">
    <property type="entry name" value="Aminotrans_3_PPA_site"/>
</dbReference>
<dbReference type="PIRSF" id="PIRSF000521">
    <property type="entry name" value="Transaminase_4ab_Lys_Orn"/>
    <property type="match status" value="1"/>
</dbReference>
<accession>E6PHG2</accession>
<dbReference type="InterPro" id="IPR015421">
    <property type="entry name" value="PyrdxlP-dep_Trfase_major"/>
</dbReference>
<dbReference type="Gene3D" id="3.90.1150.10">
    <property type="entry name" value="Aspartate Aminotransferase, domain 1"/>
    <property type="match status" value="1"/>
</dbReference>
<dbReference type="Pfam" id="PF00202">
    <property type="entry name" value="Aminotran_3"/>
    <property type="match status" value="1"/>
</dbReference>
<comment type="cofactor">
    <cofactor evidence="1">
        <name>pyridoxal 5'-phosphate</name>
        <dbReference type="ChEBI" id="CHEBI:597326"/>
    </cofactor>
</comment>
<evidence type="ECO:0000313" key="5">
    <source>
        <dbReference type="EMBL" id="CBH75900.1"/>
    </source>
</evidence>
<name>E6PHG2_9ZZZZ</name>
<dbReference type="GO" id="GO:0019161">
    <property type="term" value="F:diamine transaminase activity"/>
    <property type="evidence" value="ECO:0007669"/>
    <property type="project" value="UniProtKB-EC"/>
</dbReference>
<dbReference type="Gene3D" id="3.40.640.10">
    <property type="entry name" value="Type I PLP-dependent aspartate aminotransferase-like (Major domain)"/>
    <property type="match status" value="1"/>
</dbReference>
<organism evidence="5">
    <name type="scientific">mine drainage metagenome</name>
    <dbReference type="NCBI Taxonomy" id="410659"/>
    <lineage>
        <taxon>unclassified sequences</taxon>
        <taxon>metagenomes</taxon>
        <taxon>ecological metagenomes</taxon>
    </lineage>
</organism>
<dbReference type="CDD" id="cd00610">
    <property type="entry name" value="OAT_like"/>
    <property type="match status" value="1"/>
</dbReference>
<evidence type="ECO:0000256" key="1">
    <source>
        <dbReference type="ARBA" id="ARBA00001933"/>
    </source>
</evidence>
<evidence type="ECO:0000256" key="2">
    <source>
        <dbReference type="ARBA" id="ARBA00022576"/>
    </source>
</evidence>
<evidence type="ECO:0000256" key="3">
    <source>
        <dbReference type="ARBA" id="ARBA00022679"/>
    </source>
</evidence>
<dbReference type="GO" id="GO:0030170">
    <property type="term" value="F:pyridoxal phosphate binding"/>
    <property type="evidence" value="ECO:0007669"/>
    <property type="project" value="InterPro"/>
</dbReference>
<gene>
    <name evidence="5" type="primary">ygjG</name>
    <name evidence="5" type="ORF">CARN1_1067</name>
</gene>
<keyword evidence="3 5" id="KW-0808">Transferase</keyword>
<keyword evidence="4" id="KW-0663">Pyridoxal phosphate</keyword>
<dbReference type="GO" id="GO:0042802">
    <property type="term" value="F:identical protein binding"/>
    <property type="evidence" value="ECO:0007669"/>
    <property type="project" value="TreeGrafter"/>
</dbReference>
<dbReference type="FunFam" id="3.40.640.10:FF:000004">
    <property type="entry name" value="Acetylornithine aminotransferase"/>
    <property type="match status" value="1"/>
</dbReference>
<dbReference type="EMBL" id="CABL01000017">
    <property type="protein sequence ID" value="CBH75900.1"/>
    <property type="molecule type" value="Genomic_DNA"/>
</dbReference>
<proteinExistence type="predicted"/>
<dbReference type="AlphaFoldDB" id="E6PHG2"/>
<dbReference type="InterPro" id="IPR015424">
    <property type="entry name" value="PyrdxlP-dep_Trfase"/>
</dbReference>
<dbReference type="EC" id="2.6.1.29" evidence="5"/>
<dbReference type="InterPro" id="IPR015422">
    <property type="entry name" value="PyrdxlP-dep_Trfase_small"/>
</dbReference>
<dbReference type="PANTHER" id="PTHR11986">
    <property type="entry name" value="AMINOTRANSFERASE CLASS III"/>
    <property type="match status" value="1"/>
</dbReference>